<evidence type="ECO:0000259" key="14">
    <source>
        <dbReference type="Pfam" id="PF02882"/>
    </source>
</evidence>
<evidence type="ECO:0000256" key="9">
    <source>
        <dbReference type="ARBA" id="ARBA00023102"/>
    </source>
</evidence>
<reference evidence="15 16" key="1">
    <citation type="submission" date="2015-09" db="EMBL/GenBank/DDBJ databases">
        <title>Draft genome sequence of Alicyclobacillus ferrooxydans DSM 22381.</title>
        <authorList>
            <person name="Hemp J."/>
        </authorList>
    </citation>
    <scope>NUCLEOTIDE SEQUENCE [LARGE SCALE GENOMIC DNA]</scope>
    <source>
        <strain evidence="15 16">TC-34</strain>
    </source>
</reference>
<keyword evidence="16" id="KW-1185">Reference proteome</keyword>
<dbReference type="CDD" id="cd01080">
    <property type="entry name" value="NAD_bind_m-THF_DH_Cyclohyd"/>
    <property type="match status" value="1"/>
</dbReference>
<dbReference type="FunFam" id="3.40.50.10860:FF:000005">
    <property type="entry name" value="C-1-tetrahydrofolate synthase, cytoplasmic, putative"/>
    <property type="match status" value="1"/>
</dbReference>
<comment type="pathway">
    <text evidence="1 12">One-carbon metabolism; tetrahydrofolate interconversion.</text>
</comment>
<dbReference type="InterPro" id="IPR046346">
    <property type="entry name" value="Aminoacid_DH-like_N_sf"/>
</dbReference>
<dbReference type="EC" id="3.5.4.9" evidence="12"/>
<dbReference type="HAMAP" id="MF_01576">
    <property type="entry name" value="THF_DHG_CYH"/>
    <property type="match status" value="1"/>
</dbReference>
<dbReference type="GO" id="GO:0035999">
    <property type="term" value="P:tetrahydrofolate interconversion"/>
    <property type="evidence" value="ECO:0007669"/>
    <property type="project" value="UniProtKB-UniRule"/>
</dbReference>
<dbReference type="PATRIC" id="fig|471514.4.peg.3033"/>
<feature type="binding site" evidence="12">
    <location>
        <position position="230"/>
    </location>
    <ligand>
        <name>NADP(+)</name>
        <dbReference type="ChEBI" id="CHEBI:58349"/>
    </ligand>
</feature>
<feature type="domain" description="Tetrahydrofolate dehydrogenase/cyclohydrolase catalytic" evidence="13">
    <location>
        <begin position="5"/>
        <end position="119"/>
    </location>
</feature>
<keyword evidence="8 12" id="KW-0560">Oxidoreductase</keyword>
<dbReference type="Proteomes" id="UP000050482">
    <property type="component" value="Unassembled WGS sequence"/>
</dbReference>
<dbReference type="InterPro" id="IPR000672">
    <property type="entry name" value="THF_DH/CycHdrlase"/>
</dbReference>
<keyword evidence="9 12" id="KW-0368">Histidine biosynthesis</keyword>
<dbReference type="InterPro" id="IPR020630">
    <property type="entry name" value="THF_DH/CycHdrlase_cat_dom"/>
</dbReference>
<comment type="function">
    <text evidence="12">Catalyzes the oxidation of 5,10-methylenetetrahydrofolate to 5,10-methenyltetrahydrofolate and then the hydrolysis of 5,10-methenyltetrahydrofolate to 10-formyltetrahydrofolate.</text>
</comment>
<dbReference type="GO" id="GO:0005829">
    <property type="term" value="C:cytosol"/>
    <property type="evidence" value="ECO:0007669"/>
    <property type="project" value="TreeGrafter"/>
</dbReference>
<dbReference type="InterPro" id="IPR020631">
    <property type="entry name" value="THF_DH/CycHdrlase_NAD-bd_dom"/>
</dbReference>
<comment type="catalytic activity">
    <reaction evidence="12">
        <text>(6R)-5,10-methylene-5,6,7,8-tetrahydrofolate + NADP(+) = (6R)-5,10-methenyltetrahydrofolate + NADPH</text>
        <dbReference type="Rhea" id="RHEA:22812"/>
        <dbReference type="ChEBI" id="CHEBI:15636"/>
        <dbReference type="ChEBI" id="CHEBI:57455"/>
        <dbReference type="ChEBI" id="CHEBI:57783"/>
        <dbReference type="ChEBI" id="CHEBI:58349"/>
        <dbReference type="EC" id="1.5.1.5"/>
    </reaction>
</comment>
<evidence type="ECO:0000313" key="15">
    <source>
        <dbReference type="EMBL" id="KPV41808.1"/>
    </source>
</evidence>
<dbReference type="AlphaFoldDB" id="A0A0P9C8Z9"/>
<dbReference type="GO" id="GO:0004477">
    <property type="term" value="F:methenyltetrahydrofolate cyclohydrolase activity"/>
    <property type="evidence" value="ECO:0007669"/>
    <property type="project" value="UniProtKB-UniRule"/>
</dbReference>
<dbReference type="GO" id="GO:0006164">
    <property type="term" value="P:purine nucleotide biosynthetic process"/>
    <property type="evidence" value="ECO:0007669"/>
    <property type="project" value="UniProtKB-KW"/>
</dbReference>
<comment type="catalytic activity">
    <reaction evidence="12">
        <text>(6R)-5,10-methenyltetrahydrofolate + H2O = (6R)-10-formyltetrahydrofolate + H(+)</text>
        <dbReference type="Rhea" id="RHEA:23700"/>
        <dbReference type="ChEBI" id="CHEBI:15377"/>
        <dbReference type="ChEBI" id="CHEBI:15378"/>
        <dbReference type="ChEBI" id="CHEBI:57455"/>
        <dbReference type="ChEBI" id="CHEBI:195366"/>
        <dbReference type="EC" id="3.5.4.9"/>
    </reaction>
</comment>
<comment type="caution">
    <text evidence="12">Lacks conserved residue(s) required for the propagation of feature annotation.</text>
</comment>
<evidence type="ECO:0000256" key="11">
    <source>
        <dbReference type="ARBA" id="ARBA00023268"/>
    </source>
</evidence>
<evidence type="ECO:0000256" key="8">
    <source>
        <dbReference type="ARBA" id="ARBA00023002"/>
    </source>
</evidence>
<dbReference type="OrthoDB" id="9803580at2"/>
<dbReference type="PANTHER" id="PTHR48099">
    <property type="entry name" value="C-1-TETRAHYDROFOLATE SYNTHASE, CYTOPLASMIC-RELATED"/>
    <property type="match status" value="1"/>
</dbReference>
<keyword evidence="11 12" id="KW-0511">Multifunctional enzyme</keyword>
<comment type="caution">
    <text evidence="15">The sequence shown here is derived from an EMBL/GenBank/DDBJ whole genome shotgun (WGS) entry which is preliminary data.</text>
</comment>
<evidence type="ECO:0000256" key="3">
    <source>
        <dbReference type="ARBA" id="ARBA00022563"/>
    </source>
</evidence>
<name>A0A0P9C8Z9_9BACL</name>
<keyword evidence="4 12" id="KW-0028">Amino-acid biosynthesis</keyword>
<keyword evidence="5 12" id="KW-0658">Purine biosynthesis</keyword>
<evidence type="ECO:0000256" key="7">
    <source>
        <dbReference type="ARBA" id="ARBA00022857"/>
    </source>
</evidence>
<keyword evidence="6 12" id="KW-0378">Hydrolase</keyword>
<dbReference type="PANTHER" id="PTHR48099:SF5">
    <property type="entry name" value="C-1-TETRAHYDROFOLATE SYNTHASE, CYTOPLASMIC"/>
    <property type="match status" value="1"/>
</dbReference>
<sequence length="293" mass="31643">MSLSLRGRDVAEQLKSSIQAEVIGWKNQDVEPRVVTILVEGDPASEYYAKSKGRVARQLGIEYEILHFSRKVSEEALRSTVQKLNRDDSVHGIMIELPLPSHINTLSVTEMIEPHKDVDGLTRANRHANITGEQGIYPATPLAAVRLLKHYGFSPSGKHVALVGFGQTVGQPLFHVLVRENATVTVCHAGTPDISRHTLASDIIFVAVGKAGLITEEMVHDRHVIVDAGINQISGNEIVGDVDPLVAGKVRAMSPTPGGVGTVTTMQLFANLMTALSWQQNLGLLDLTAVGMA</sequence>
<dbReference type="GO" id="GO:0004488">
    <property type="term" value="F:methylenetetrahydrofolate dehydrogenase (NADP+) activity"/>
    <property type="evidence" value="ECO:0007669"/>
    <property type="project" value="UniProtKB-UniRule"/>
</dbReference>
<gene>
    <name evidence="12" type="primary">folD</name>
    <name evidence="15" type="ORF">AN477_20475</name>
</gene>
<dbReference type="SUPFAM" id="SSF53223">
    <property type="entry name" value="Aminoacid dehydrogenase-like, N-terminal domain"/>
    <property type="match status" value="1"/>
</dbReference>
<evidence type="ECO:0000313" key="16">
    <source>
        <dbReference type="Proteomes" id="UP000050482"/>
    </source>
</evidence>
<dbReference type="UniPathway" id="UPA00193"/>
<dbReference type="RefSeq" id="WP_054971047.1">
    <property type="nucleotide sequence ID" value="NZ_LJCO01000091.1"/>
</dbReference>
<keyword evidence="7 12" id="KW-0521">NADP</keyword>
<dbReference type="Pfam" id="PF02882">
    <property type="entry name" value="THF_DHG_CYH_C"/>
    <property type="match status" value="1"/>
</dbReference>
<accession>A0A0P9C8Z9</accession>
<feature type="domain" description="Tetrahydrofolate dehydrogenase/cyclohydrolase NAD(P)-binding" evidence="14">
    <location>
        <begin position="138"/>
        <end position="277"/>
    </location>
</feature>
<evidence type="ECO:0000256" key="2">
    <source>
        <dbReference type="ARBA" id="ARBA00011738"/>
    </source>
</evidence>
<feature type="binding site" evidence="12">
    <location>
        <begin position="164"/>
        <end position="166"/>
    </location>
    <ligand>
        <name>NADP(+)</name>
        <dbReference type="ChEBI" id="CHEBI:58349"/>
    </ligand>
</feature>
<comment type="subunit">
    <text evidence="2 12">Homodimer.</text>
</comment>
<protein>
    <recommendedName>
        <fullName evidence="12">Bifunctional protein FolD</fullName>
    </recommendedName>
    <domain>
        <recommendedName>
            <fullName evidence="12">Methylenetetrahydrofolate dehydrogenase</fullName>
            <ecNumber evidence="12">1.5.1.5</ecNumber>
        </recommendedName>
    </domain>
    <domain>
        <recommendedName>
            <fullName evidence="12">Methenyltetrahydrofolate cyclohydrolase</fullName>
            <ecNumber evidence="12">3.5.4.9</ecNumber>
        </recommendedName>
    </domain>
</protein>
<dbReference type="InterPro" id="IPR036291">
    <property type="entry name" value="NAD(P)-bd_dom_sf"/>
</dbReference>
<evidence type="ECO:0000256" key="4">
    <source>
        <dbReference type="ARBA" id="ARBA00022605"/>
    </source>
</evidence>
<evidence type="ECO:0000256" key="10">
    <source>
        <dbReference type="ARBA" id="ARBA00023167"/>
    </source>
</evidence>
<organism evidence="15 16">
    <name type="scientific">Alicyclobacillus ferrooxydans</name>
    <dbReference type="NCBI Taxonomy" id="471514"/>
    <lineage>
        <taxon>Bacteria</taxon>
        <taxon>Bacillati</taxon>
        <taxon>Bacillota</taxon>
        <taxon>Bacilli</taxon>
        <taxon>Bacillales</taxon>
        <taxon>Alicyclobacillaceae</taxon>
        <taxon>Alicyclobacillus</taxon>
    </lineage>
</organism>
<dbReference type="Gene3D" id="3.40.50.720">
    <property type="entry name" value="NAD(P)-binding Rossmann-like Domain"/>
    <property type="match status" value="1"/>
</dbReference>
<dbReference type="STRING" id="471514.AN477_20475"/>
<dbReference type="EMBL" id="LJCO01000091">
    <property type="protein sequence ID" value="KPV41808.1"/>
    <property type="molecule type" value="Genomic_DNA"/>
</dbReference>
<evidence type="ECO:0000259" key="13">
    <source>
        <dbReference type="Pfam" id="PF00763"/>
    </source>
</evidence>
<evidence type="ECO:0000256" key="1">
    <source>
        <dbReference type="ARBA" id="ARBA00004777"/>
    </source>
</evidence>
<dbReference type="Pfam" id="PF00763">
    <property type="entry name" value="THF_DHG_CYH"/>
    <property type="match status" value="1"/>
</dbReference>
<keyword evidence="10 12" id="KW-0486">Methionine biosynthesis</keyword>
<comment type="similarity">
    <text evidence="12">Belongs to the tetrahydrofolate dehydrogenase/cyclohydrolase family.</text>
</comment>
<proteinExistence type="inferred from homology"/>
<evidence type="ECO:0000256" key="5">
    <source>
        <dbReference type="ARBA" id="ARBA00022755"/>
    </source>
</evidence>
<keyword evidence="3 12" id="KW-0554">One-carbon metabolism</keyword>
<dbReference type="EC" id="1.5.1.5" evidence="12"/>
<dbReference type="GO" id="GO:0000105">
    <property type="term" value="P:L-histidine biosynthetic process"/>
    <property type="evidence" value="ECO:0007669"/>
    <property type="project" value="UniProtKB-KW"/>
</dbReference>
<dbReference type="Gene3D" id="3.40.50.10860">
    <property type="entry name" value="Leucine Dehydrogenase, chain A, domain 1"/>
    <property type="match status" value="1"/>
</dbReference>
<evidence type="ECO:0000256" key="12">
    <source>
        <dbReference type="HAMAP-Rule" id="MF_01576"/>
    </source>
</evidence>
<dbReference type="SUPFAM" id="SSF51735">
    <property type="entry name" value="NAD(P)-binding Rossmann-fold domains"/>
    <property type="match status" value="1"/>
</dbReference>
<dbReference type="GO" id="GO:0009086">
    <property type="term" value="P:methionine biosynthetic process"/>
    <property type="evidence" value="ECO:0007669"/>
    <property type="project" value="UniProtKB-KW"/>
</dbReference>
<evidence type="ECO:0000256" key="6">
    <source>
        <dbReference type="ARBA" id="ARBA00022801"/>
    </source>
</evidence>
<dbReference type="PRINTS" id="PR00085">
    <property type="entry name" value="THFDHDRGNASE"/>
</dbReference>